<protein>
    <recommendedName>
        <fullName evidence="3">TFIIB-type domain-containing protein</fullName>
    </recommendedName>
</protein>
<gene>
    <name evidence="1" type="ORF">RDV89_00910</name>
</gene>
<keyword evidence="2" id="KW-1185">Reference proteome</keyword>
<proteinExistence type="predicted"/>
<dbReference type="RefSeq" id="WP_315730566.1">
    <property type="nucleotide sequence ID" value="NZ_JAVYII010000001.1"/>
</dbReference>
<accession>A0ABU3PRT9</accession>
<evidence type="ECO:0000313" key="1">
    <source>
        <dbReference type="EMBL" id="MDT9591606.1"/>
    </source>
</evidence>
<sequence length="275" mass="31147">MVIDLDCPQCNTDEEVVLAEKLTGTQRRLRCETCGVEWLRGEPTRPKPSLPTLADIRRRFPRPEDVDPKRLAHAQVLKEDFLRRNPVPAPEVTAYWDRYRAIFSAEGLPDAAPQDLKDFANSNVGANPGNMSVFNKEWHRLGAQQSAVDVRESIEYLLRGPEHIPLEDRLTNLIAGDISIGFKGFRESLLTKVLCIVYPERFLTITKYTGEAGKREIARALWGMELPDPERTTWTIGRLVLWSNDLVFALIGEGFTTGQHAAEFLWSTRTTSQVT</sequence>
<evidence type="ECO:0008006" key="3">
    <source>
        <dbReference type="Google" id="ProtNLM"/>
    </source>
</evidence>
<dbReference type="Proteomes" id="UP001268542">
    <property type="component" value="Unassembled WGS sequence"/>
</dbReference>
<reference evidence="1 2" key="1">
    <citation type="submission" date="2023-08" db="EMBL/GenBank/DDBJ databases">
        <title>Nocardioides seae sp. nov., a bacterium isolated from a soil.</title>
        <authorList>
            <person name="Wang X."/>
        </authorList>
    </citation>
    <scope>NUCLEOTIDE SEQUENCE [LARGE SCALE GENOMIC DNA]</scope>
    <source>
        <strain evidence="1 2">YZH12</strain>
    </source>
</reference>
<name>A0ABU3PRT9_9ACTN</name>
<dbReference type="EMBL" id="JAVYII010000001">
    <property type="protein sequence ID" value="MDT9591606.1"/>
    <property type="molecule type" value="Genomic_DNA"/>
</dbReference>
<organism evidence="1 2">
    <name type="scientific">Nocardioides imazamoxiresistens</name>
    <dbReference type="NCBI Taxonomy" id="3231893"/>
    <lineage>
        <taxon>Bacteria</taxon>
        <taxon>Bacillati</taxon>
        <taxon>Actinomycetota</taxon>
        <taxon>Actinomycetes</taxon>
        <taxon>Propionibacteriales</taxon>
        <taxon>Nocardioidaceae</taxon>
        <taxon>Nocardioides</taxon>
    </lineage>
</organism>
<evidence type="ECO:0000313" key="2">
    <source>
        <dbReference type="Proteomes" id="UP001268542"/>
    </source>
</evidence>
<comment type="caution">
    <text evidence="1">The sequence shown here is derived from an EMBL/GenBank/DDBJ whole genome shotgun (WGS) entry which is preliminary data.</text>
</comment>